<dbReference type="PANTHER" id="PTHR15665:SF1">
    <property type="entry name" value="PROTEIN ASTEROID HOMOLOG 1"/>
    <property type="match status" value="1"/>
</dbReference>
<dbReference type="Gene3D" id="3.40.50.1010">
    <property type="entry name" value="5'-nuclease"/>
    <property type="match status" value="1"/>
</dbReference>
<keyword evidence="3" id="KW-1185">Reference proteome</keyword>
<dbReference type="Proteomes" id="UP001152888">
    <property type="component" value="Unassembled WGS sequence"/>
</dbReference>
<name>A0A9P0LM42_ACAOB</name>
<proteinExistence type="inferred from homology"/>
<accession>A0A9P0LM42</accession>
<dbReference type="InterPro" id="IPR026832">
    <property type="entry name" value="Asteroid"/>
</dbReference>
<sequence length="716" mass="82006">MGIRGLTKFIESRADLYMEKCKLHDTSLVIDGIAVAFEIFNVGYPVLLENACFGGDFDLYNYAVNAFFHALSECNITAYVIMDGGVEAKKMVTIVRRLKDKLENILNMSMIPLSAFVVKTFIDIAARLNVKMVQCDFEADEEIASIAYRLGCPVLGQDSDFYIFGGLYISFSRLIMTVKQKLNRKNVTYNYLDCEVYSAEKFVQSHHLKDKSVLPLLAILLGNDFVKKGVVSLVGQDESNNIEKYNSESHILDVLAWLENQTRDSAIIAILKRYPKGKKRDICKIIIDAINGYNYFDSIYLKYLNISIPEVKTEVEPLELEKFVDVDDIETEGNESDCASDCDPEMIFTEDNTISNQFSDIFLDNFRRCIYPSCFMDILLRHKQYLNVPMEDVTLDNVHVVGFEVLSAIFKILTGLSSGLLCIGRVGSHLGKLPVPAYNEPLPTLQDIKNMNNTERQKIFFSVLKVDGTFKYYLNLFPNTWHIYILAIKYAVDRSKLNLPMIYCLILSKIIISCIDEKIGFCRSITKLMSKYSTELNTSAEIKDEPKSTRYVSEYLEDITAIDSMHFMSIILRYFRKKSELATSPECLDRRLVHYISEFQSILLYLKYLNNVLQRPYPNFVISDCLNCTFVYNFTEVLKCQEDIENYLTTTFSKSPSVLRAVNLAMNTVKEFYSTDLGTQNNVNKNESDDESLIDLTDQMSLVPEVDSWEELEDKL</sequence>
<dbReference type="SUPFAM" id="SSF88723">
    <property type="entry name" value="PIN domain-like"/>
    <property type="match status" value="1"/>
</dbReference>
<protein>
    <recommendedName>
        <fullName evidence="4">Protein asteroid</fullName>
    </recommendedName>
</protein>
<evidence type="ECO:0000256" key="1">
    <source>
        <dbReference type="ARBA" id="ARBA00007398"/>
    </source>
</evidence>
<reference evidence="2" key="1">
    <citation type="submission" date="2022-03" db="EMBL/GenBank/DDBJ databases">
        <authorList>
            <person name="Sayadi A."/>
        </authorList>
    </citation>
    <scope>NUCLEOTIDE SEQUENCE</scope>
</reference>
<evidence type="ECO:0000313" key="2">
    <source>
        <dbReference type="EMBL" id="CAH1997463.1"/>
    </source>
</evidence>
<evidence type="ECO:0000313" key="3">
    <source>
        <dbReference type="Proteomes" id="UP001152888"/>
    </source>
</evidence>
<dbReference type="AlphaFoldDB" id="A0A9P0LM42"/>
<comment type="caution">
    <text evidence="2">The sequence shown here is derived from an EMBL/GenBank/DDBJ whole genome shotgun (WGS) entry which is preliminary data.</text>
</comment>
<comment type="similarity">
    <text evidence="1">Belongs to the asteroid family.</text>
</comment>
<gene>
    <name evidence="2" type="ORF">ACAOBT_LOCUS23760</name>
</gene>
<dbReference type="EMBL" id="CAKOFQ010007288">
    <property type="protein sequence ID" value="CAH1997463.1"/>
    <property type="molecule type" value="Genomic_DNA"/>
</dbReference>
<dbReference type="InterPro" id="IPR029060">
    <property type="entry name" value="PIN-like_dom_sf"/>
</dbReference>
<organism evidence="2 3">
    <name type="scientific">Acanthoscelides obtectus</name>
    <name type="common">Bean weevil</name>
    <name type="synonym">Bruchus obtectus</name>
    <dbReference type="NCBI Taxonomy" id="200917"/>
    <lineage>
        <taxon>Eukaryota</taxon>
        <taxon>Metazoa</taxon>
        <taxon>Ecdysozoa</taxon>
        <taxon>Arthropoda</taxon>
        <taxon>Hexapoda</taxon>
        <taxon>Insecta</taxon>
        <taxon>Pterygota</taxon>
        <taxon>Neoptera</taxon>
        <taxon>Endopterygota</taxon>
        <taxon>Coleoptera</taxon>
        <taxon>Polyphaga</taxon>
        <taxon>Cucujiformia</taxon>
        <taxon>Chrysomeloidea</taxon>
        <taxon>Chrysomelidae</taxon>
        <taxon>Bruchinae</taxon>
        <taxon>Bruchini</taxon>
        <taxon>Acanthoscelides</taxon>
    </lineage>
</organism>
<dbReference type="PANTHER" id="PTHR15665">
    <property type="entry name" value="ASTEROID PROTEIN"/>
    <property type="match status" value="1"/>
</dbReference>
<dbReference type="OrthoDB" id="25987at2759"/>
<evidence type="ECO:0008006" key="4">
    <source>
        <dbReference type="Google" id="ProtNLM"/>
    </source>
</evidence>